<dbReference type="EMBL" id="LBMM01012880">
    <property type="protein sequence ID" value="KMQ85943.1"/>
    <property type="molecule type" value="Genomic_DNA"/>
</dbReference>
<dbReference type="AlphaFoldDB" id="A0A0J7K623"/>
<dbReference type="Proteomes" id="UP000036403">
    <property type="component" value="Unassembled WGS sequence"/>
</dbReference>
<proteinExistence type="predicted"/>
<sequence>MGKLKDEVESLCAFISGAFRKGAIRISNSFPSFIGGCVKKARLEVDSVTVGDPGQSERLSSKKKFWLTLKQTQERAPALSVIRWVRTTCLSGGYCTNSNCTYIICRRCRHFYLQTFLAGWLSRSGFLRDVPSIPSSLPLFCSPMRHVSLVRVHSIPRTLMSGPKITLTEYLNPVIRKSLE</sequence>
<accession>A0A0J7K623</accession>
<protein>
    <submittedName>
        <fullName evidence="1">Uncharacterized protein</fullName>
    </submittedName>
</protein>
<evidence type="ECO:0000313" key="2">
    <source>
        <dbReference type="Proteomes" id="UP000036403"/>
    </source>
</evidence>
<reference evidence="1 2" key="1">
    <citation type="submission" date="2015-04" db="EMBL/GenBank/DDBJ databases">
        <title>Lasius niger genome sequencing.</title>
        <authorList>
            <person name="Konorov E.A."/>
            <person name="Nikitin M.A."/>
            <person name="Kirill M.V."/>
            <person name="Chang P."/>
        </authorList>
    </citation>
    <scope>NUCLEOTIDE SEQUENCE [LARGE SCALE GENOMIC DNA]</scope>
    <source>
        <tissue evidence="1">Whole</tissue>
    </source>
</reference>
<name>A0A0J7K623_LASNI</name>
<organism evidence="1 2">
    <name type="scientific">Lasius niger</name>
    <name type="common">Black garden ant</name>
    <dbReference type="NCBI Taxonomy" id="67767"/>
    <lineage>
        <taxon>Eukaryota</taxon>
        <taxon>Metazoa</taxon>
        <taxon>Ecdysozoa</taxon>
        <taxon>Arthropoda</taxon>
        <taxon>Hexapoda</taxon>
        <taxon>Insecta</taxon>
        <taxon>Pterygota</taxon>
        <taxon>Neoptera</taxon>
        <taxon>Endopterygota</taxon>
        <taxon>Hymenoptera</taxon>
        <taxon>Apocrita</taxon>
        <taxon>Aculeata</taxon>
        <taxon>Formicoidea</taxon>
        <taxon>Formicidae</taxon>
        <taxon>Formicinae</taxon>
        <taxon>Lasius</taxon>
        <taxon>Lasius</taxon>
    </lineage>
</organism>
<keyword evidence="2" id="KW-1185">Reference proteome</keyword>
<gene>
    <name evidence="1" type="ORF">RF55_15233</name>
</gene>
<comment type="caution">
    <text evidence="1">The sequence shown here is derived from an EMBL/GenBank/DDBJ whole genome shotgun (WGS) entry which is preliminary data.</text>
</comment>
<dbReference type="PaxDb" id="67767-A0A0J7K623"/>
<evidence type="ECO:0000313" key="1">
    <source>
        <dbReference type="EMBL" id="KMQ85943.1"/>
    </source>
</evidence>